<keyword evidence="2" id="KW-1133">Transmembrane helix</keyword>
<evidence type="ECO:0000256" key="2">
    <source>
        <dbReference type="SAM" id="Phobius"/>
    </source>
</evidence>
<dbReference type="Gene3D" id="3.40.50.300">
    <property type="entry name" value="P-loop containing nucleotide triphosphate hydrolases"/>
    <property type="match status" value="1"/>
</dbReference>
<comment type="caution">
    <text evidence="4">The sequence shown here is derived from an EMBL/GenBank/DDBJ whole genome shotgun (WGS) entry which is preliminary data.</text>
</comment>
<feature type="coiled-coil region" evidence="1">
    <location>
        <begin position="615"/>
        <end position="642"/>
    </location>
</feature>
<organism evidence="4 5">
    <name type="scientific">Staphylococcus simulans UMC-CNS-990</name>
    <dbReference type="NCBI Taxonomy" id="1405498"/>
    <lineage>
        <taxon>Bacteria</taxon>
        <taxon>Bacillati</taxon>
        <taxon>Bacillota</taxon>
        <taxon>Bacilli</taxon>
        <taxon>Bacillales</taxon>
        <taxon>Staphylococcaceae</taxon>
        <taxon>Staphylococcus</taxon>
    </lineage>
</organism>
<keyword evidence="1" id="KW-0175">Coiled coil</keyword>
<dbReference type="RefSeq" id="WP_023014830.1">
    <property type="nucleotide sequence ID" value="NZ_AXDY01000001.1"/>
</dbReference>
<keyword evidence="2" id="KW-0472">Membrane</keyword>
<protein>
    <recommendedName>
        <fullName evidence="3">KAP NTPase domain-containing protein</fullName>
    </recommendedName>
</protein>
<dbReference type="Proteomes" id="UP000017131">
    <property type="component" value="Unassembled WGS sequence"/>
</dbReference>
<feature type="transmembrane region" description="Helical" evidence="2">
    <location>
        <begin position="83"/>
        <end position="102"/>
    </location>
</feature>
<dbReference type="SUPFAM" id="SSF52540">
    <property type="entry name" value="P-loop containing nucleoside triphosphate hydrolases"/>
    <property type="match status" value="1"/>
</dbReference>
<dbReference type="InterPro" id="IPR011646">
    <property type="entry name" value="KAP_P-loop"/>
</dbReference>
<dbReference type="InterPro" id="IPR027417">
    <property type="entry name" value="P-loop_NTPase"/>
</dbReference>
<evidence type="ECO:0000256" key="1">
    <source>
        <dbReference type="SAM" id="Coils"/>
    </source>
</evidence>
<keyword evidence="2" id="KW-0812">Transmembrane</keyword>
<dbReference type="EMBL" id="AXDY01000001">
    <property type="protein sequence ID" value="ERS94646.1"/>
    <property type="molecule type" value="Genomic_DNA"/>
</dbReference>
<evidence type="ECO:0000259" key="3">
    <source>
        <dbReference type="Pfam" id="PF07693"/>
    </source>
</evidence>
<dbReference type="Pfam" id="PF07693">
    <property type="entry name" value="KAP_NTPase"/>
    <property type="match status" value="1"/>
</dbReference>
<evidence type="ECO:0000313" key="4">
    <source>
        <dbReference type="EMBL" id="ERS94646.1"/>
    </source>
</evidence>
<gene>
    <name evidence="4" type="ORF">SSIM_00705</name>
</gene>
<sequence length="643" mass="77593">MGLDEHVRDFIGKYINSGYNGSILLNGKWGTGKTSYLNLIQESVNKNNKKERDFIWLDFWDESNSDDFYKYIYLKLMPKRYRLYSLMPFIIIIIIGLIQTLTMYLKATTLIQNIWVFVSVGFYLVLTGLFTYWKDKLSMTQMLRQRICKYLAKNNNVIFIIDDFDRIDEGQRNELYSKLSTINSFENSLIIVVGDYSKIADEQNIFIQKILNEITSIPYETNPNFIWEVLESRLNNIIRQDNIKQRDTLLINDVKDKFIEDQRTYREAKQLFNIFKHEYVEKRNCKVNVGEMIYLCYIYIFYNKEYKYISNNIKDVYEWNLESHNNNNPSLVDFFEKNWLTQQYSDIRFIYNLFHQKHDGLFKFRSIKEQMHFPLYQIERIENYSSIDSELVYEYFEKTFSESRDIINKLNEKELKSFAMMIKDSLVLDIKSDAKVYIELLKKLAYPYFFIEKEKRMLSLPWQESLLRNVRDLLDFNFKIKPYQQYEEYIIPLEWIDVSQKLELLTLFVPLRDEDSKIKQSELFVKTIQNNHFKSVFDLNVPIYIYMLYTGHYNNVKSHINIDEKLEEIFELDNSEFYQFVINKLAGSTTKFTENHTITTKYLNLSNIAYNKIFEDKFSERLSELNDKKREEIENIMKSEWEI</sequence>
<accession>A0ABP2YXC0</accession>
<reference evidence="4 5" key="1">
    <citation type="journal article" date="2013" name="Genome Announc.">
        <title>Draft Genome Sequence of Staphylococcus simulans UMC-CNS-990, Isolated from a Case of Chronic Bovine Mastitis.</title>
        <authorList>
            <person name="Calcutt M.J."/>
            <person name="Foecking M.F."/>
            <person name="Hsieh H.Y."/>
            <person name="Perry J."/>
            <person name="Stewart G.C."/>
            <person name="Middleton J.R."/>
        </authorList>
    </citation>
    <scope>NUCLEOTIDE SEQUENCE [LARGE SCALE GENOMIC DNA]</scope>
    <source>
        <strain evidence="4 5">UMC-CNS-990</strain>
    </source>
</reference>
<keyword evidence="5" id="KW-1185">Reference proteome</keyword>
<feature type="domain" description="KAP NTPase" evidence="3">
    <location>
        <begin position="22"/>
        <end position="217"/>
    </location>
</feature>
<proteinExistence type="predicted"/>
<name>A0ABP2YXC0_STASI</name>
<feature type="transmembrane region" description="Helical" evidence="2">
    <location>
        <begin position="114"/>
        <end position="133"/>
    </location>
</feature>
<evidence type="ECO:0000313" key="5">
    <source>
        <dbReference type="Proteomes" id="UP000017131"/>
    </source>
</evidence>